<reference evidence="7" key="1">
    <citation type="journal article" date="2019" name="Beilstein J. Org. Chem.">
        <title>Nanangenines: drimane sesquiterpenoids as the dominant metabolite cohort of a novel Australian fungus, Aspergillus nanangensis.</title>
        <authorList>
            <person name="Lacey H.J."/>
            <person name="Gilchrist C.L.M."/>
            <person name="Crombie A."/>
            <person name="Kalaitzis J.A."/>
            <person name="Vuong D."/>
            <person name="Rutledge P.J."/>
            <person name="Turner P."/>
            <person name="Pitt J.I."/>
            <person name="Lacey E."/>
            <person name="Chooi Y.H."/>
            <person name="Piggott A.M."/>
        </authorList>
    </citation>
    <scope>NUCLEOTIDE SEQUENCE</scope>
    <source>
        <strain evidence="7">MST-FP2251</strain>
    </source>
</reference>
<accession>A0AAD4CVH7</accession>
<gene>
    <name evidence="7" type="ORF">FE257_010777</name>
</gene>
<feature type="region of interest" description="Disordered" evidence="5">
    <location>
        <begin position="1"/>
        <end position="20"/>
    </location>
</feature>
<feature type="domain" description="Pyruvate carboxyltransferase" evidence="6">
    <location>
        <begin position="178"/>
        <end position="301"/>
    </location>
</feature>
<dbReference type="EC" id="2.3.3.13" evidence="3"/>
<dbReference type="PANTHER" id="PTHR46911:SF1">
    <property type="entry name" value="2-ISOPROPYLMALATE SYNTHASE"/>
    <property type="match status" value="1"/>
</dbReference>
<dbReference type="EMBL" id="VCAU01000007">
    <property type="protein sequence ID" value="KAF9893465.1"/>
    <property type="molecule type" value="Genomic_DNA"/>
</dbReference>
<evidence type="ECO:0000259" key="6">
    <source>
        <dbReference type="PROSITE" id="PS50991"/>
    </source>
</evidence>
<dbReference type="InterPro" id="IPR013785">
    <property type="entry name" value="Aldolase_TIM"/>
</dbReference>
<dbReference type="NCBIfam" id="NF002991">
    <property type="entry name" value="PRK03739.1"/>
    <property type="match status" value="1"/>
</dbReference>
<proteinExistence type="inferred from homology"/>
<organism evidence="7 8">
    <name type="scientific">Aspergillus nanangensis</name>
    <dbReference type="NCBI Taxonomy" id="2582783"/>
    <lineage>
        <taxon>Eukaryota</taxon>
        <taxon>Fungi</taxon>
        <taxon>Dikarya</taxon>
        <taxon>Ascomycota</taxon>
        <taxon>Pezizomycotina</taxon>
        <taxon>Eurotiomycetes</taxon>
        <taxon>Eurotiomycetidae</taxon>
        <taxon>Eurotiales</taxon>
        <taxon>Aspergillaceae</taxon>
        <taxon>Aspergillus</taxon>
        <taxon>Aspergillus subgen. Circumdati</taxon>
    </lineage>
</organism>
<evidence type="ECO:0000256" key="4">
    <source>
        <dbReference type="ARBA" id="ARBA00022679"/>
    </source>
</evidence>
<dbReference type="PANTHER" id="PTHR46911">
    <property type="match status" value="1"/>
</dbReference>
<comment type="catalytic activity">
    <reaction evidence="1">
        <text>3-methyl-2-oxobutanoate + acetyl-CoA + H2O = (2S)-2-isopropylmalate + CoA + H(+)</text>
        <dbReference type="Rhea" id="RHEA:21524"/>
        <dbReference type="ChEBI" id="CHEBI:1178"/>
        <dbReference type="ChEBI" id="CHEBI:11851"/>
        <dbReference type="ChEBI" id="CHEBI:15377"/>
        <dbReference type="ChEBI" id="CHEBI:15378"/>
        <dbReference type="ChEBI" id="CHEBI:57287"/>
        <dbReference type="ChEBI" id="CHEBI:57288"/>
        <dbReference type="EC" id="2.3.3.13"/>
    </reaction>
</comment>
<evidence type="ECO:0000256" key="3">
    <source>
        <dbReference type="ARBA" id="ARBA00012973"/>
    </source>
</evidence>
<comment type="caution">
    <text evidence="7">The sequence shown here is derived from an EMBL/GenBank/DDBJ whole genome shotgun (WGS) entry which is preliminary data.</text>
</comment>
<evidence type="ECO:0000313" key="7">
    <source>
        <dbReference type="EMBL" id="KAF9893465.1"/>
    </source>
</evidence>
<sequence length="574" mass="63867">MPMKNTNRPLQSSLKTESGQQRFYRERHGGYQQTYAMGIKLYQSVGQKSAFFRLLVDIGFKEIEIAFPSASNLEYDFTRYLVENPHEVPNDVWLQVLSPCREECVRRTIEAMRGAKKAIFHLYIASSPQFRELVFKMSEEGLINKAVECTQLIRELTKDSHSTTEWILELGLEAFEDTPLDFSLRLCEAVKAAWGPCENYPIIFNLAATVEISMPNRYADQVEFFSANISNRHTVCVSVHPHNDRGCAIAAAEMAQLAGAERVEGCLLGNGERTGNVDLVTLALNLYSSGVNPGLNLSDVKALAQTVSQLTQIPIPLRAPYVGDLVFCTFAGSHQDALKKGYRSRDTSSDDNHPPRYWAMPYLPIDPADIGRVDEEVIRITSQSGKAGAAYIIEKALGLDLPRGLQTEFSDRVKDRAAGVQHEMSREEIIGLFQEEYRVNDNNKQAQLSLCHEDTHGPAVLISNAKCSPQLGDSSQCTWKLTVNFVFKGFERKLTGFGKDTMACLVDGLSDLGYNLTVRQTASQKLGTKNIIFTEVSPNDGGGYSWNIGMHTGVLEATILSVLNTLFKTDKHRG</sequence>
<keyword evidence="4" id="KW-0808">Transferase</keyword>
<evidence type="ECO:0000256" key="2">
    <source>
        <dbReference type="ARBA" id="ARBA00009767"/>
    </source>
</evidence>
<dbReference type="InterPro" id="IPR002034">
    <property type="entry name" value="AIPM/Hcit_synth_CS"/>
</dbReference>
<evidence type="ECO:0000256" key="5">
    <source>
        <dbReference type="SAM" id="MobiDB-lite"/>
    </source>
</evidence>
<dbReference type="GO" id="GO:0005739">
    <property type="term" value="C:mitochondrion"/>
    <property type="evidence" value="ECO:0007669"/>
    <property type="project" value="TreeGrafter"/>
</dbReference>
<dbReference type="Gene3D" id="3.30.160.270">
    <property type="match status" value="1"/>
</dbReference>
<dbReference type="Pfam" id="PF22615">
    <property type="entry name" value="IPMS_D2"/>
    <property type="match status" value="1"/>
</dbReference>
<dbReference type="SUPFAM" id="SSF110921">
    <property type="entry name" value="2-isopropylmalate synthase LeuA, allosteric (dimerisation) domain"/>
    <property type="match status" value="1"/>
</dbReference>
<keyword evidence="8" id="KW-1185">Reference proteome</keyword>
<dbReference type="InterPro" id="IPR000891">
    <property type="entry name" value="PYR_CT"/>
</dbReference>
<comment type="similarity">
    <text evidence="2">Belongs to the alpha-IPM synthase/homocitrate synthase family. LeuA type 2 subfamily.</text>
</comment>
<name>A0AAD4CVH7_ASPNN</name>
<dbReference type="PROSITE" id="PS50991">
    <property type="entry name" value="PYR_CT"/>
    <property type="match status" value="1"/>
</dbReference>
<evidence type="ECO:0000313" key="8">
    <source>
        <dbReference type="Proteomes" id="UP001194746"/>
    </source>
</evidence>
<protein>
    <recommendedName>
        <fullName evidence="3">2-isopropylmalate synthase</fullName>
        <ecNumber evidence="3">2.3.3.13</ecNumber>
    </recommendedName>
</protein>
<dbReference type="Gene3D" id="3.20.20.70">
    <property type="entry name" value="Aldolase class I"/>
    <property type="match status" value="1"/>
</dbReference>
<dbReference type="Proteomes" id="UP001194746">
    <property type="component" value="Unassembled WGS sequence"/>
</dbReference>
<reference evidence="7" key="2">
    <citation type="submission" date="2020-02" db="EMBL/GenBank/DDBJ databases">
        <authorList>
            <person name="Gilchrist C.L.M."/>
            <person name="Chooi Y.-H."/>
        </authorList>
    </citation>
    <scope>NUCLEOTIDE SEQUENCE</scope>
    <source>
        <strain evidence="7">MST-FP2251</strain>
    </source>
</reference>
<evidence type="ECO:0000256" key="1">
    <source>
        <dbReference type="ARBA" id="ARBA00000064"/>
    </source>
</evidence>
<dbReference type="GO" id="GO:0003852">
    <property type="term" value="F:2-isopropylmalate synthase activity"/>
    <property type="evidence" value="ECO:0007669"/>
    <property type="project" value="UniProtKB-EC"/>
</dbReference>
<dbReference type="GO" id="GO:0009098">
    <property type="term" value="P:L-leucine biosynthetic process"/>
    <property type="evidence" value="ECO:0007669"/>
    <property type="project" value="TreeGrafter"/>
</dbReference>
<dbReference type="InterPro" id="IPR036230">
    <property type="entry name" value="LeuA_allosteric_dom_sf"/>
</dbReference>
<dbReference type="PROSITE" id="PS00816">
    <property type="entry name" value="AIPM_HOMOCIT_SYNTH_2"/>
    <property type="match status" value="1"/>
</dbReference>
<dbReference type="SUPFAM" id="SSF51569">
    <property type="entry name" value="Aldolase"/>
    <property type="match status" value="1"/>
</dbReference>
<dbReference type="InterPro" id="IPR054692">
    <property type="entry name" value="LeuA-like_post-cat"/>
</dbReference>
<dbReference type="SUPFAM" id="SSF89000">
    <property type="entry name" value="post-HMGL domain-like"/>
    <property type="match status" value="1"/>
</dbReference>
<dbReference type="Pfam" id="PF00682">
    <property type="entry name" value="HMGL-like"/>
    <property type="match status" value="1"/>
</dbReference>
<dbReference type="AlphaFoldDB" id="A0AAD4CVH7"/>